<evidence type="ECO:0000313" key="2">
    <source>
        <dbReference type="Proteomes" id="UP000055045"/>
    </source>
</evidence>
<protein>
    <submittedName>
        <fullName evidence="1">Uncharacterized protein</fullName>
    </submittedName>
</protein>
<name>A0A117NK46_PENFR</name>
<evidence type="ECO:0000313" key="1">
    <source>
        <dbReference type="EMBL" id="KUM55475.1"/>
    </source>
</evidence>
<dbReference type="EMBL" id="LLXE01000904">
    <property type="protein sequence ID" value="KUM55475.1"/>
    <property type="molecule type" value="Genomic_DNA"/>
</dbReference>
<sequence length="66" mass="7670">MDVAKLSDQIIRQHRDCVQHSFVQPHFVRAKLSLLFLAFSVRHPLVLSDFVVLSQFSFFQILRSVA</sequence>
<keyword evidence="2" id="KW-1185">Reference proteome</keyword>
<proteinExistence type="predicted"/>
<reference evidence="1 2" key="1">
    <citation type="submission" date="2015-10" db="EMBL/GenBank/DDBJ databases">
        <title>Genome sequencing of Penicillium freii.</title>
        <authorList>
            <person name="Nguyen H.D."/>
            <person name="Visagie C.M."/>
            <person name="Seifert K.A."/>
        </authorList>
    </citation>
    <scope>NUCLEOTIDE SEQUENCE [LARGE SCALE GENOMIC DNA]</scope>
    <source>
        <strain evidence="1 2">DAOM 242723</strain>
    </source>
</reference>
<organism evidence="1 2">
    <name type="scientific">Penicillium freii</name>
    <dbReference type="NCBI Taxonomy" id="48697"/>
    <lineage>
        <taxon>Eukaryota</taxon>
        <taxon>Fungi</taxon>
        <taxon>Dikarya</taxon>
        <taxon>Ascomycota</taxon>
        <taxon>Pezizomycotina</taxon>
        <taxon>Eurotiomycetes</taxon>
        <taxon>Eurotiomycetidae</taxon>
        <taxon>Eurotiales</taxon>
        <taxon>Aspergillaceae</taxon>
        <taxon>Penicillium</taxon>
    </lineage>
</organism>
<dbReference type="AlphaFoldDB" id="A0A117NK46"/>
<accession>A0A117NK46</accession>
<gene>
    <name evidence="1" type="ORF">ACN42_g11794</name>
</gene>
<dbReference type="Proteomes" id="UP000055045">
    <property type="component" value="Unassembled WGS sequence"/>
</dbReference>
<comment type="caution">
    <text evidence="1">The sequence shown here is derived from an EMBL/GenBank/DDBJ whole genome shotgun (WGS) entry which is preliminary data.</text>
</comment>